<accession>A0ABM7YHJ8</accession>
<dbReference type="RefSeq" id="WP_251971921.1">
    <property type="nucleotide sequence ID" value="NZ_AP025730.1"/>
</dbReference>
<proteinExistence type="predicted"/>
<reference evidence="2" key="1">
    <citation type="submission" date="2022-04" db="EMBL/GenBank/DDBJ databases">
        <title>Whole genome sequence of Sphaerotilus sp. FB-5.</title>
        <authorList>
            <person name="Takeda M."/>
            <person name="Narihara S."/>
            <person name="Akimoto M."/>
            <person name="Akimoto R."/>
            <person name="Nishiyashiki S."/>
            <person name="Murakami T."/>
        </authorList>
    </citation>
    <scope>NUCLEOTIDE SEQUENCE</scope>
    <source>
        <strain evidence="2">FB-5</strain>
    </source>
</reference>
<sequence length="124" mass="13345">MLHTAPPAHPPVAPEMLLSGPVDALLRTLDALRHVCDPAVGENIVDLGMIESLRLSDGEVELRLVSAGASCPLSDLTADDAFRAIQRALPDTDIYLTHDLDVEWSPARASAATRARQGWKTAIR</sequence>
<dbReference type="EMBL" id="AP025730">
    <property type="protein sequence ID" value="BDI03657.1"/>
    <property type="molecule type" value="Genomic_DNA"/>
</dbReference>
<feature type="domain" description="MIP18 family-like" evidence="1">
    <location>
        <begin position="29"/>
        <end position="91"/>
    </location>
</feature>
<dbReference type="SUPFAM" id="SSF117916">
    <property type="entry name" value="Fe-S cluster assembly (FSCA) domain-like"/>
    <property type="match status" value="1"/>
</dbReference>
<protein>
    <recommendedName>
        <fullName evidence="1">MIP18 family-like domain-containing protein</fullName>
    </recommendedName>
</protein>
<name>A0ABM7YHJ8_9BURK</name>
<gene>
    <name evidence="2" type="ORF">CATMQ487_06270</name>
</gene>
<dbReference type="PANTHER" id="PTHR42831">
    <property type="entry name" value="FE-S PROTEIN MATURATION AUXILIARY FACTOR YITW"/>
    <property type="match status" value="1"/>
</dbReference>
<organism evidence="2 3">
    <name type="scientific">Sphaerotilus microaerophilus</name>
    <dbReference type="NCBI Taxonomy" id="2914710"/>
    <lineage>
        <taxon>Bacteria</taxon>
        <taxon>Pseudomonadati</taxon>
        <taxon>Pseudomonadota</taxon>
        <taxon>Betaproteobacteria</taxon>
        <taxon>Burkholderiales</taxon>
        <taxon>Sphaerotilaceae</taxon>
        <taxon>Sphaerotilus</taxon>
    </lineage>
</organism>
<dbReference type="InterPro" id="IPR034904">
    <property type="entry name" value="FSCA_dom_sf"/>
</dbReference>
<evidence type="ECO:0000313" key="3">
    <source>
        <dbReference type="Proteomes" id="UP001057498"/>
    </source>
</evidence>
<dbReference type="Proteomes" id="UP001057498">
    <property type="component" value="Chromosome"/>
</dbReference>
<dbReference type="Pfam" id="PF01883">
    <property type="entry name" value="FeS_assembly_P"/>
    <property type="match status" value="1"/>
</dbReference>
<dbReference type="InterPro" id="IPR052339">
    <property type="entry name" value="Fe-S_Maturation_MIP18"/>
</dbReference>
<dbReference type="PANTHER" id="PTHR42831:SF1">
    <property type="entry name" value="FE-S PROTEIN MATURATION AUXILIARY FACTOR YITW"/>
    <property type="match status" value="1"/>
</dbReference>
<dbReference type="InterPro" id="IPR002744">
    <property type="entry name" value="MIP18-like"/>
</dbReference>
<evidence type="ECO:0000259" key="1">
    <source>
        <dbReference type="Pfam" id="PF01883"/>
    </source>
</evidence>
<evidence type="ECO:0000313" key="2">
    <source>
        <dbReference type="EMBL" id="BDI03657.1"/>
    </source>
</evidence>
<dbReference type="Gene3D" id="3.30.300.130">
    <property type="entry name" value="Fe-S cluster assembly (FSCA)"/>
    <property type="match status" value="1"/>
</dbReference>
<keyword evidence="3" id="KW-1185">Reference proteome</keyword>